<gene>
    <name evidence="2" type="ORF">Pan189_25470</name>
</gene>
<feature type="region of interest" description="Disordered" evidence="1">
    <location>
        <begin position="30"/>
        <end position="53"/>
    </location>
</feature>
<dbReference type="Proteomes" id="UP000317318">
    <property type="component" value="Chromosome"/>
</dbReference>
<reference evidence="2 3" key="1">
    <citation type="submission" date="2019-02" db="EMBL/GenBank/DDBJ databases">
        <title>Deep-cultivation of Planctomycetes and their phenomic and genomic characterization uncovers novel biology.</title>
        <authorList>
            <person name="Wiegand S."/>
            <person name="Jogler M."/>
            <person name="Boedeker C."/>
            <person name="Pinto D."/>
            <person name="Vollmers J."/>
            <person name="Rivas-Marin E."/>
            <person name="Kohn T."/>
            <person name="Peeters S.H."/>
            <person name="Heuer A."/>
            <person name="Rast P."/>
            <person name="Oberbeckmann S."/>
            <person name="Bunk B."/>
            <person name="Jeske O."/>
            <person name="Meyerdierks A."/>
            <person name="Storesund J.E."/>
            <person name="Kallscheuer N."/>
            <person name="Luecker S."/>
            <person name="Lage O.M."/>
            <person name="Pohl T."/>
            <person name="Merkel B.J."/>
            <person name="Hornburger P."/>
            <person name="Mueller R.-W."/>
            <person name="Bruemmer F."/>
            <person name="Labrenz M."/>
            <person name="Spormann A.M."/>
            <person name="Op den Camp H."/>
            <person name="Overmann J."/>
            <person name="Amann R."/>
            <person name="Jetten M.S.M."/>
            <person name="Mascher T."/>
            <person name="Medema M.H."/>
            <person name="Devos D.P."/>
            <person name="Kaster A.-K."/>
            <person name="Ovreas L."/>
            <person name="Rohde M."/>
            <person name="Galperin M.Y."/>
            <person name="Jogler C."/>
        </authorList>
    </citation>
    <scope>NUCLEOTIDE SEQUENCE [LARGE SCALE GENOMIC DNA]</scope>
    <source>
        <strain evidence="2 3">Pan189</strain>
    </source>
</reference>
<dbReference type="EMBL" id="CP036268">
    <property type="protein sequence ID" value="QDT38157.1"/>
    <property type="molecule type" value="Genomic_DNA"/>
</dbReference>
<protein>
    <submittedName>
        <fullName evidence="2">Uncharacterized protein</fullName>
    </submittedName>
</protein>
<proteinExistence type="predicted"/>
<keyword evidence="3" id="KW-1185">Reference proteome</keyword>
<evidence type="ECO:0000313" key="2">
    <source>
        <dbReference type="EMBL" id="QDT38157.1"/>
    </source>
</evidence>
<dbReference type="KEGG" id="svp:Pan189_25470"/>
<dbReference type="AlphaFoldDB" id="A0A517R2Q0"/>
<evidence type="ECO:0000256" key="1">
    <source>
        <dbReference type="SAM" id="MobiDB-lite"/>
    </source>
</evidence>
<accession>A0A517R2Q0</accession>
<organism evidence="2 3">
    <name type="scientific">Stratiformator vulcanicus</name>
    <dbReference type="NCBI Taxonomy" id="2527980"/>
    <lineage>
        <taxon>Bacteria</taxon>
        <taxon>Pseudomonadati</taxon>
        <taxon>Planctomycetota</taxon>
        <taxon>Planctomycetia</taxon>
        <taxon>Planctomycetales</taxon>
        <taxon>Planctomycetaceae</taxon>
        <taxon>Stratiformator</taxon>
    </lineage>
</organism>
<name>A0A517R2Q0_9PLAN</name>
<evidence type="ECO:0000313" key="3">
    <source>
        <dbReference type="Proteomes" id="UP000317318"/>
    </source>
</evidence>
<sequence length="53" mass="5786">MVDQSAFLPTAVASGLYFNRIEAPAQKCLPECSTQPKRGPGQIKTGHVSRRKN</sequence>